<evidence type="ECO:0000256" key="5">
    <source>
        <dbReference type="SAM" id="MobiDB-lite"/>
    </source>
</evidence>
<dbReference type="SUPFAM" id="SSF56801">
    <property type="entry name" value="Acetyl-CoA synthetase-like"/>
    <property type="match status" value="1"/>
</dbReference>
<dbReference type="Pfam" id="PF00550">
    <property type="entry name" value="PP-binding"/>
    <property type="match status" value="1"/>
</dbReference>
<accession>A0A5N6DCX7</accession>
<evidence type="ECO:0000256" key="4">
    <source>
        <dbReference type="ARBA" id="ARBA00029454"/>
    </source>
</evidence>
<gene>
    <name evidence="7" type="ORF">BDV34DRAFT_142005</name>
</gene>
<dbReference type="VEuPathDB" id="FungiDB:BDV34DRAFT_142005"/>
<dbReference type="GO" id="GO:0031177">
    <property type="term" value="F:phosphopantetheine binding"/>
    <property type="evidence" value="ECO:0007669"/>
    <property type="project" value="TreeGrafter"/>
</dbReference>
<dbReference type="FunFam" id="3.30.300.30:FF:000015">
    <property type="entry name" value="Nonribosomal peptide synthase SidD"/>
    <property type="match status" value="1"/>
</dbReference>
<keyword evidence="8" id="KW-1185">Reference proteome</keyword>
<dbReference type="SUPFAM" id="SSF47336">
    <property type="entry name" value="ACP-like"/>
    <property type="match status" value="1"/>
</dbReference>
<dbReference type="InterPro" id="IPR023213">
    <property type="entry name" value="CAT-like_dom_sf"/>
</dbReference>
<evidence type="ECO:0000256" key="1">
    <source>
        <dbReference type="ARBA" id="ARBA00022450"/>
    </source>
</evidence>
<dbReference type="InterPro" id="IPR036736">
    <property type="entry name" value="ACP-like_sf"/>
</dbReference>
<organism evidence="7 8">
    <name type="scientific">Aspergillus parasiticus</name>
    <dbReference type="NCBI Taxonomy" id="5067"/>
    <lineage>
        <taxon>Eukaryota</taxon>
        <taxon>Fungi</taxon>
        <taxon>Dikarya</taxon>
        <taxon>Ascomycota</taxon>
        <taxon>Pezizomycotina</taxon>
        <taxon>Eurotiomycetes</taxon>
        <taxon>Eurotiomycetidae</taxon>
        <taxon>Eurotiales</taxon>
        <taxon>Aspergillaceae</taxon>
        <taxon>Aspergillus</taxon>
        <taxon>Aspergillus subgen. Circumdati</taxon>
    </lineage>
</organism>
<evidence type="ECO:0000313" key="7">
    <source>
        <dbReference type="EMBL" id="KAB8203114.1"/>
    </source>
</evidence>
<dbReference type="InterPro" id="IPR000873">
    <property type="entry name" value="AMP-dep_synth/lig_dom"/>
</dbReference>
<comment type="similarity">
    <text evidence="4">Belongs to the NRP synthetase family.</text>
</comment>
<dbReference type="GO" id="GO:0044550">
    <property type="term" value="P:secondary metabolite biosynthetic process"/>
    <property type="evidence" value="ECO:0007669"/>
    <property type="project" value="TreeGrafter"/>
</dbReference>
<dbReference type="Pfam" id="PF00501">
    <property type="entry name" value="AMP-binding"/>
    <property type="match status" value="1"/>
</dbReference>
<dbReference type="Gene3D" id="3.30.300.30">
    <property type="match status" value="1"/>
</dbReference>
<dbReference type="PANTHER" id="PTHR45527">
    <property type="entry name" value="NONRIBOSOMAL PEPTIDE SYNTHETASE"/>
    <property type="match status" value="1"/>
</dbReference>
<evidence type="ECO:0000256" key="3">
    <source>
        <dbReference type="ARBA" id="ARBA00022598"/>
    </source>
</evidence>
<evidence type="ECO:0000256" key="2">
    <source>
        <dbReference type="ARBA" id="ARBA00022553"/>
    </source>
</evidence>
<dbReference type="Gene3D" id="3.40.50.12780">
    <property type="entry name" value="N-terminal domain of ligase-like"/>
    <property type="match status" value="1"/>
</dbReference>
<evidence type="ECO:0000313" key="8">
    <source>
        <dbReference type="Proteomes" id="UP000326532"/>
    </source>
</evidence>
<dbReference type="CDD" id="cd05918">
    <property type="entry name" value="A_NRPS_SidN3_like"/>
    <property type="match status" value="1"/>
</dbReference>
<evidence type="ECO:0000259" key="6">
    <source>
        <dbReference type="PROSITE" id="PS50075"/>
    </source>
</evidence>
<keyword evidence="3" id="KW-0436">Ligase</keyword>
<keyword evidence="2" id="KW-0597">Phosphoprotein</keyword>
<proteinExistence type="inferred from homology"/>
<dbReference type="OMA" id="QIENLAW"/>
<dbReference type="InterPro" id="IPR042099">
    <property type="entry name" value="ANL_N_sf"/>
</dbReference>
<dbReference type="PROSITE" id="PS50075">
    <property type="entry name" value="CARRIER"/>
    <property type="match status" value="1"/>
</dbReference>
<dbReference type="GO" id="GO:0005737">
    <property type="term" value="C:cytoplasm"/>
    <property type="evidence" value="ECO:0007669"/>
    <property type="project" value="TreeGrafter"/>
</dbReference>
<dbReference type="Proteomes" id="UP000326532">
    <property type="component" value="Unassembled WGS sequence"/>
</dbReference>
<reference evidence="7 8" key="1">
    <citation type="submission" date="2019-04" db="EMBL/GenBank/DDBJ databases">
        <title>Fungal friends and foes A comparative genomics study of 23 Aspergillus species from section Flavi.</title>
        <authorList>
            <consortium name="DOE Joint Genome Institute"/>
            <person name="Kjaerbolling I."/>
            <person name="Vesth T.C."/>
            <person name="Frisvad J.C."/>
            <person name="Nybo J.L."/>
            <person name="Theobald S."/>
            <person name="Kildgaard S."/>
            <person name="Petersen T.I."/>
            <person name="Kuo A."/>
            <person name="Sato A."/>
            <person name="Lyhne E.K."/>
            <person name="Kogle M.E."/>
            <person name="Wiebenga A."/>
            <person name="Kun R.S."/>
            <person name="Lubbers R.J."/>
            <person name="Makela M.R."/>
            <person name="Barry K."/>
            <person name="Chovatia M."/>
            <person name="Clum A."/>
            <person name="Daum C."/>
            <person name="Haridas S."/>
            <person name="He G."/>
            <person name="LaButti K."/>
            <person name="Lipzen A."/>
            <person name="Mondo S."/>
            <person name="Pangilinan J."/>
            <person name="Riley R."/>
            <person name="Salamov A."/>
            <person name="Simmons B.A."/>
            <person name="Magnuson J.K."/>
            <person name="Henrissat B."/>
            <person name="Mortensen U.H."/>
            <person name="Larsen T.O."/>
            <person name="De vries R.P."/>
            <person name="Grigoriev I.V."/>
            <person name="Machida M."/>
            <person name="Baker S.E."/>
            <person name="Andersen M.R."/>
        </authorList>
    </citation>
    <scope>NUCLEOTIDE SEQUENCE [LARGE SCALE GENOMIC DNA]</scope>
    <source>
        <strain evidence="7 8">CBS 117618</strain>
    </source>
</reference>
<dbReference type="InterPro" id="IPR045851">
    <property type="entry name" value="AMP-bd_C_sf"/>
</dbReference>
<keyword evidence="1" id="KW-0596">Phosphopantetheine</keyword>
<dbReference type="GO" id="GO:0043041">
    <property type="term" value="P:amino acid activation for nonribosomal peptide biosynthetic process"/>
    <property type="evidence" value="ECO:0007669"/>
    <property type="project" value="TreeGrafter"/>
</dbReference>
<dbReference type="InterPro" id="IPR009081">
    <property type="entry name" value="PP-bd_ACP"/>
</dbReference>
<dbReference type="Gene3D" id="3.30.559.10">
    <property type="entry name" value="Chloramphenicol acetyltransferase-like domain"/>
    <property type="match status" value="1"/>
</dbReference>
<feature type="region of interest" description="Disordered" evidence="5">
    <location>
        <begin position="394"/>
        <end position="416"/>
    </location>
</feature>
<dbReference type="Gene3D" id="3.30.559.30">
    <property type="entry name" value="Nonribosomal peptide synthetase, condensation domain"/>
    <property type="match status" value="1"/>
</dbReference>
<dbReference type="InterPro" id="IPR001242">
    <property type="entry name" value="Condensation_dom"/>
</dbReference>
<dbReference type="Gene3D" id="1.10.1200.10">
    <property type="entry name" value="ACP-like"/>
    <property type="match status" value="1"/>
</dbReference>
<dbReference type="PANTHER" id="PTHR45527:SF3">
    <property type="entry name" value="SIDEROPHORE SYNTHETASE (EUROFUNG)"/>
    <property type="match status" value="1"/>
</dbReference>
<dbReference type="SUPFAM" id="SSF52777">
    <property type="entry name" value="CoA-dependent acyltransferases"/>
    <property type="match status" value="2"/>
</dbReference>
<feature type="domain" description="Carrier" evidence="6">
    <location>
        <begin position="820"/>
        <end position="893"/>
    </location>
</feature>
<dbReference type="EMBL" id="ML734995">
    <property type="protein sequence ID" value="KAB8203114.1"/>
    <property type="molecule type" value="Genomic_DNA"/>
</dbReference>
<name>A0A5N6DCX7_ASPPA</name>
<protein>
    <recommendedName>
        <fullName evidence="6">Carrier domain-containing protein</fullName>
    </recommendedName>
</protein>
<dbReference type="Pfam" id="PF00668">
    <property type="entry name" value="Condensation"/>
    <property type="match status" value="1"/>
</dbReference>
<dbReference type="GO" id="GO:0016874">
    <property type="term" value="F:ligase activity"/>
    <property type="evidence" value="ECO:0007669"/>
    <property type="project" value="UniProtKB-KW"/>
</dbReference>
<feature type="compositionally biased region" description="Basic and acidic residues" evidence="5">
    <location>
        <begin position="400"/>
        <end position="411"/>
    </location>
</feature>
<sequence length="1338" mass="146295">MDLEPWGPLYRKQDQDESLDNIAVVSGDIPSPHSKNGLSQTSTFHIPRDSDLASDIPSVPTALVIAWGLILSSLAGDEVVGFDLLPCRGDYRDLGARSYHFLLKFGHCEWSREAATTGVDLGSASSEGLPQGMGNRSQTAPNRFRNVLIIKQCSDATGDSGSLESPPLGNVGRGEAADAFRADMFIAIQCDIGMTGIDVRCSFDPTFWTSENIRMILLDLSRNFKEVMRCGRDDTPLTCLEGINPKGLDRVLRRNIIPPPPKMEACVHHRFQARCRQNPSALAIDAWDGQLTYAELDSLSSQLASRLVSSITICPRGFMGVLMEKSVWVPVAILAILKVGGALVLLDGSQPLQRLKIICAKTKSQLVLSSAQYREKANTLGPPVFLVEKNQSGLGQATENDGRPSFLEDHPQPQSQPQDTLYAVFTSGSTGEPKGAMVDHGAFCTMCGPQMGARPKTNVSPRVFQFAPHAFTISILDYLGTLLQGGCVCVPSEEELRNNMAGAIESLSANIVTMTPSMARVLDPRQTPSLKMVLLAGEMMAQCDLDKWSQCVRLISLYGQSENAAGSMISEKSIVPRAPNTFETLTPGYQCWIVSQDNPHRLMPLGEVGELLLEGPALGQGYMNDPLQTEDKFICRSFCLEYAHSGSPQSYRLFKTGDLVRYTPAGEIELLGRKGAEVKLRGQRIDLTEIEHHLRRLFPTATRVVADVIVPSDDIDGLHPVLAAFVQVDSESRTGQSEEATFASPRPEFRAEAKAVLSGLCQTIPSYMVPMTIIPTEAFPFTATGKLDRRSLRQCASAMSRNDLLQYVTDDRGPVVTAVTPVEIIIHDACVEALGVSSDQVGMLDSFPDLGGDSLAARRMVSICRTKGLELAVADILAHSSLTSLVEKCSAGGGRAKQISQGVEPLDPFSTAKGEFLSHLPSFLPNADMIADVFPVQGAQRRAARAIDTFIFRLSGPVDPDRLRDACQVLQQEHLALRSIFVPFSGKFMQVVLRAPPLDFTRRLLPDGTDLVKWAESIGQADKTQRPAPEEFVVRFTLAETAGTPDCSIFMMRLSHAQYDAGCLARIFSDLWAVYEQKQLVVKSDFAQYARRAVQQTHLPSMEAFWRDLLAGTTGLTPLPVTGISAEEERTIIVQQRVELKEQPPTGISMATVVRGAWSWVLHQQTGNTVVVFNEMLNGRDVVPLEDTEPVVGACHSIVPVCVHFPLPQSSRTPRELLSALQEQHLASLTFTTLDRDYLIQNCTEWTSHQSGFILAYQNFPEICDLVIGEDLSCQWASQVLDLAEPGEAWVTATPLPGALQLTLRVSTAAMDEQEANAWISALGQSIIRFLDSPDSLL</sequence>